<accession>A0ABT3G350</accession>
<dbReference type="SMART" id="SM00754">
    <property type="entry name" value="CHRD"/>
    <property type="match status" value="1"/>
</dbReference>
<name>A0ABT3G350_9BACT</name>
<gene>
    <name evidence="7" type="ORF">OJ996_11860</name>
</gene>
<dbReference type="Gene3D" id="2.60.40.10">
    <property type="entry name" value="Immunoglobulins"/>
    <property type="match status" value="1"/>
</dbReference>
<dbReference type="Gene3D" id="3.90.182.10">
    <property type="entry name" value="Toxin - Anthrax Protective Antigen,domain 1"/>
    <property type="match status" value="1"/>
</dbReference>
<dbReference type="EMBL" id="JAPDDR010000005">
    <property type="protein sequence ID" value="MCW1914275.1"/>
    <property type="molecule type" value="Genomic_DNA"/>
</dbReference>
<dbReference type="PANTHER" id="PTHR46769">
    <property type="entry name" value="POLYCYSTIC KIDNEY AND HEPATIC DISEASE 1 (AUTOSOMAL RECESSIVE)-LIKE 1"/>
    <property type="match status" value="1"/>
</dbReference>
<evidence type="ECO:0000256" key="2">
    <source>
        <dbReference type="ARBA" id="ARBA00022525"/>
    </source>
</evidence>
<keyword evidence="2" id="KW-0964">Secreted</keyword>
<dbReference type="InterPro" id="IPR011658">
    <property type="entry name" value="PA14_dom"/>
</dbReference>
<reference evidence="7" key="1">
    <citation type="submission" date="2022-10" db="EMBL/GenBank/DDBJ databases">
        <title>Luteolibacter sp. GHJ8, whole genome shotgun sequencing project.</title>
        <authorList>
            <person name="Zhao G."/>
            <person name="Shen L."/>
        </authorList>
    </citation>
    <scope>NUCLEOTIDE SEQUENCE</scope>
    <source>
        <strain evidence="7">GHJ8</strain>
    </source>
</reference>
<dbReference type="InterPro" id="IPR038081">
    <property type="entry name" value="CalX-like_sf"/>
</dbReference>
<dbReference type="InterPro" id="IPR013783">
    <property type="entry name" value="Ig-like_fold"/>
</dbReference>
<evidence type="ECO:0000259" key="6">
    <source>
        <dbReference type="PROSITE" id="PS51820"/>
    </source>
</evidence>
<dbReference type="InterPro" id="IPR052387">
    <property type="entry name" value="Fibrocystin"/>
</dbReference>
<dbReference type="Pfam" id="PF07691">
    <property type="entry name" value="PA14"/>
    <property type="match status" value="2"/>
</dbReference>
<dbReference type="InterPro" id="IPR059100">
    <property type="entry name" value="TSP3_bac"/>
</dbReference>
<feature type="chain" id="PRO_5046428975" evidence="5">
    <location>
        <begin position="21"/>
        <end position="1687"/>
    </location>
</feature>
<dbReference type="Pfam" id="PF05345">
    <property type="entry name" value="He_PIG"/>
    <property type="match status" value="1"/>
</dbReference>
<dbReference type="SMART" id="SM00758">
    <property type="entry name" value="PA14"/>
    <property type="match status" value="2"/>
</dbReference>
<keyword evidence="8" id="KW-1185">Reference proteome</keyword>
<keyword evidence="3 5" id="KW-0732">Signal</keyword>
<protein>
    <submittedName>
        <fullName evidence="7">DUF1800 family protein</fullName>
    </submittedName>
</protein>
<evidence type="ECO:0000313" key="7">
    <source>
        <dbReference type="EMBL" id="MCW1914275.1"/>
    </source>
</evidence>
<dbReference type="InterPro" id="IPR010895">
    <property type="entry name" value="CHRD"/>
</dbReference>
<feature type="signal peptide" evidence="5">
    <location>
        <begin position="1"/>
        <end position="20"/>
    </location>
</feature>
<dbReference type="RefSeq" id="WP_264513800.1">
    <property type="nucleotide sequence ID" value="NZ_JAPDDR010000005.1"/>
</dbReference>
<proteinExistence type="predicted"/>
<sequence>MKTAARLLAFVSCLVAIARADLDLDSNGLGDVWEAKFKPAVLVPSADPDGDGRTNLEECEAGTDPLAPEDIFAIGSIALSGNDLVLRWDSQNGKRYQLQATPTPAVAGSWQPIPGLHSGTGGELTATTPRPATPKTFFRVVAADVDTDGDGLTDWEEIQAGHDPNVDHATSCGCGTNCNCGADCACGKTEIEQLTEELQGTPEISVAVNDEEGTEPATAPSSDTASFVIKRRAGIARTVVNLSTGGSASASDFTALPSTIVLPLAVKELIVTVTPLPDSVVESDESVQLTLGSGASYSLGTQVSASVLIHDRIQANGTGLFAEFWKHPGTTANAPYFTGTPQISRVDPQINFDNGGTSGAWPGAPITVSGTTSNYFSSRWTGEILPEFSQAYTIFGNANETCRIWINGQLVINNWPPAIPLSGEASAVVPLEGGKRYPIVFEHYNNTGGHRAILSWQSASQAKQVVPQTRLFPNTAPKIFGPYDAMTFIGGPDFNYSINASGRPTGYAASNLPPGLSIDPLSGLISGTPSVPGTWRVLMTATNGFGSGSAFLEITVIGTSGGITRELWTGVNGSSVSQIPLTTPPTSTSLLTSLESPANSADNYGARIRGFLTAPMSGDYRFFLRADEAAEFYLSDDEEPVNSWKRAELATPVIATDWSGAAQSPLLRLEGGRRYYLELRHKEGTGSDHLALGWVLPDQPEASTPVVVPGHVLTRFEDVALGSSPDGTLYFTSLTPQAGAVTNAYGSCTLRLSPDKTTAWVRPNFTGLGSDFFAMHVHDDRLPPTSNIVFDLDEPGVEKLADGSYIWHITGVGTLSAEQIADGISQHAYLNVHSVQYMNGEIKGYFKPLDGSSSFTAPPAPPDWTTQPAASHTNATAAARFLQQATFGPHANDIAALQGSASFDAWINAEFAKSATKHLPFVEQFRTVTDPNSPMYPGTLTFNSWWKNSIEGPDQLRQRVAFALSEIMVVSENGPLDDRANALSDYYDMLLEHSFGNARDLIEAVTLHPAMGRYLDMLRNDKPSLTAGRIPNENYAREILQLFSLGLNRMHPDGSMILNSHGLPIPVYGQEEIIGYAHVFTGWEYGYTGDLKTSFNASSNWIEPMREVPARHFTGRKRLLNNIVLPGLPAVGGIPLDPYATPNTTVLADPGFQGLARQELDRVHDQLFNHPNMGPFLCRQLIQRLVTSTPSRGYIYRVVSKFNDNGSGVRGDMKAVIKAILLDYEARSIVAASAPGYGKQREPVVRVTQFVRAFKPNNNFAGLYAQDGGLITVDTAPTVHRLVNNQKVMLGFSGPSVKSTDGDYSVTSAIAPTATSFAVRTRDVHRSTWAQAGNVITVTTPVTYDYDPGQSVYIRFRTGGAGVVENGVYSILATPTSSTFTVTAPDAVTRSGDCDVAWLRGSYTQNHTAGVTTLTITCGTLPQQAVGNKLHMTFKPVTGQTTMPPDGLYTIASIAEGEPRRFTLTPDSGVVSTLTGRSGTFHAGAVTPVLDRGGSASDIAVSGYSDWNVSSTDTDLGQTPLRAPTVFNFFEPDYQFPGTLAANGLITPEFQISSDTNVIRQANFLFGGIYSHATSTTSSSTYTNGFNHFKAGAHDMMMDFSPWMGARTSGSDYWTNDANLRALIREFSKVLLAGQMSTAMEDEIYNFTTNTTNIAYTAAAPTETQRRNRVRAILHLIAVSPDFAVQH</sequence>
<dbReference type="InterPro" id="IPR014917">
    <property type="entry name" value="DUF1800"/>
</dbReference>
<organism evidence="7 8">
    <name type="scientific">Luteolibacter rhizosphaerae</name>
    <dbReference type="NCBI Taxonomy" id="2989719"/>
    <lineage>
        <taxon>Bacteria</taxon>
        <taxon>Pseudomonadati</taxon>
        <taxon>Verrucomicrobiota</taxon>
        <taxon>Verrucomicrobiia</taxon>
        <taxon>Verrucomicrobiales</taxon>
        <taxon>Verrucomicrobiaceae</taxon>
        <taxon>Luteolibacter</taxon>
    </lineage>
</organism>
<comment type="caution">
    <text evidence="7">The sequence shown here is derived from an EMBL/GenBank/DDBJ whole genome shotgun (WGS) entry which is preliminary data.</text>
</comment>
<keyword evidence="4" id="KW-0106">Calcium</keyword>
<dbReference type="SUPFAM" id="SSF56988">
    <property type="entry name" value="Anthrax protective antigen"/>
    <property type="match status" value="2"/>
</dbReference>
<dbReference type="PANTHER" id="PTHR46769:SF2">
    <property type="entry name" value="FIBROCYSTIN-L ISOFORM 2 PRECURSOR-RELATED"/>
    <property type="match status" value="1"/>
</dbReference>
<evidence type="ECO:0000256" key="4">
    <source>
        <dbReference type="ARBA" id="ARBA00022837"/>
    </source>
</evidence>
<dbReference type="Pfam" id="PF08811">
    <property type="entry name" value="DUF1800"/>
    <property type="match status" value="2"/>
</dbReference>
<dbReference type="SUPFAM" id="SSF141072">
    <property type="entry name" value="CalX-like"/>
    <property type="match status" value="1"/>
</dbReference>
<evidence type="ECO:0000256" key="5">
    <source>
        <dbReference type="SAM" id="SignalP"/>
    </source>
</evidence>
<dbReference type="Gene3D" id="2.60.40.2030">
    <property type="match status" value="1"/>
</dbReference>
<comment type="subcellular location">
    <subcellularLocation>
        <location evidence="1">Secreted</location>
    </subcellularLocation>
</comment>
<dbReference type="Proteomes" id="UP001165653">
    <property type="component" value="Unassembled WGS sequence"/>
</dbReference>
<evidence type="ECO:0000256" key="1">
    <source>
        <dbReference type="ARBA" id="ARBA00004613"/>
    </source>
</evidence>
<dbReference type="InterPro" id="IPR037524">
    <property type="entry name" value="PA14/GLEYA"/>
</dbReference>
<evidence type="ECO:0000313" key="8">
    <source>
        <dbReference type="Proteomes" id="UP001165653"/>
    </source>
</evidence>
<feature type="domain" description="PA14" evidence="6">
    <location>
        <begin position="558"/>
        <end position="708"/>
    </location>
</feature>
<evidence type="ECO:0000256" key="3">
    <source>
        <dbReference type="ARBA" id="ARBA00022729"/>
    </source>
</evidence>
<dbReference type="PROSITE" id="PS51820">
    <property type="entry name" value="PA14"/>
    <property type="match status" value="2"/>
</dbReference>
<feature type="domain" description="PA14" evidence="6">
    <location>
        <begin position="315"/>
        <end position="470"/>
    </location>
</feature>
<dbReference type="Pfam" id="PF18884">
    <property type="entry name" value="TSP3_bac"/>
    <property type="match status" value="2"/>
</dbReference>
<dbReference type="Pfam" id="PF07452">
    <property type="entry name" value="CHRD"/>
    <property type="match status" value="1"/>
</dbReference>